<evidence type="ECO:0000256" key="4">
    <source>
        <dbReference type="PROSITE-ProRule" id="PRU00335"/>
    </source>
</evidence>
<dbReference type="GO" id="GO:0003700">
    <property type="term" value="F:DNA-binding transcription factor activity"/>
    <property type="evidence" value="ECO:0007669"/>
    <property type="project" value="TreeGrafter"/>
</dbReference>
<dbReference type="AlphaFoldDB" id="A0A098BRY0"/>
<evidence type="ECO:0000256" key="1">
    <source>
        <dbReference type="ARBA" id="ARBA00023015"/>
    </source>
</evidence>
<dbReference type="Proteomes" id="UP000042997">
    <property type="component" value="Unassembled WGS sequence"/>
</dbReference>
<evidence type="ECO:0000313" key="8">
    <source>
        <dbReference type="Proteomes" id="UP000042997"/>
    </source>
</evidence>
<keyword evidence="2 4" id="KW-0238">DNA-binding</keyword>
<sequence length="235" mass="25960">MVESAGAPGRRDRNMRDKQSRIFAAASSLFTEKGFAGVTTQQISERADVATGTLFRYATSKGELLMMVYNQQFRAALSIGERESRSRRDPVDAVLALVRPILEAADSNVENTVNYQRELLFGSASEKYRSEGLDLVALFEETVACRLVEAARNRGLDERQAEDRARHAGRSIFAILHLILARAFTGAHPHNDPEADLHAQIDQIVTGFFAALDDDRPARGTPQPGTSSPQRKKES</sequence>
<dbReference type="Gene3D" id="1.10.357.10">
    <property type="entry name" value="Tetracycline Repressor, domain 2"/>
    <property type="match status" value="1"/>
</dbReference>
<evidence type="ECO:0000256" key="2">
    <source>
        <dbReference type="ARBA" id="ARBA00023125"/>
    </source>
</evidence>
<dbReference type="PANTHER" id="PTHR30055:SF234">
    <property type="entry name" value="HTH-TYPE TRANSCRIPTIONAL REGULATOR BETI"/>
    <property type="match status" value="1"/>
</dbReference>
<feature type="domain" description="HTH tetR-type" evidence="6">
    <location>
        <begin position="16"/>
        <end position="76"/>
    </location>
</feature>
<dbReference type="Pfam" id="PF00440">
    <property type="entry name" value="TetR_N"/>
    <property type="match status" value="1"/>
</dbReference>
<dbReference type="InterPro" id="IPR001647">
    <property type="entry name" value="HTH_TetR"/>
</dbReference>
<name>A0A098BRY0_9NOCA</name>
<dbReference type="PRINTS" id="PR00455">
    <property type="entry name" value="HTHTETR"/>
</dbReference>
<dbReference type="PROSITE" id="PS50977">
    <property type="entry name" value="HTH_TETR_2"/>
    <property type="match status" value="1"/>
</dbReference>
<feature type="region of interest" description="Disordered" evidence="5">
    <location>
        <begin position="214"/>
        <end position="235"/>
    </location>
</feature>
<dbReference type="SUPFAM" id="SSF46689">
    <property type="entry name" value="Homeodomain-like"/>
    <property type="match status" value="1"/>
</dbReference>
<dbReference type="EMBL" id="CCSD01000099">
    <property type="protein sequence ID" value="CDZ91493.1"/>
    <property type="molecule type" value="Genomic_DNA"/>
</dbReference>
<keyword evidence="3" id="KW-0804">Transcription</keyword>
<evidence type="ECO:0000256" key="3">
    <source>
        <dbReference type="ARBA" id="ARBA00023163"/>
    </source>
</evidence>
<keyword evidence="1" id="KW-0805">Transcription regulation</keyword>
<gene>
    <name evidence="7" type="ORF">RHRU231_840022</name>
</gene>
<dbReference type="InterPro" id="IPR050109">
    <property type="entry name" value="HTH-type_TetR-like_transc_reg"/>
</dbReference>
<proteinExistence type="predicted"/>
<evidence type="ECO:0000256" key="5">
    <source>
        <dbReference type="SAM" id="MobiDB-lite"/>
    </source>
</evidence>
<organism evidence="7 8">
    <name type="scientific">Rhodococcus ruber</name>
    <dbReference type="NCBI Taxonomy" id="1830"/>
    <lineage>
        <taxon>Bacteria</taxon>
        <taxon>Bacillati</taxon>
        <taxon>Actinomycetota</taxon>
        <taxon>Actinomycetes</taxon>
        <taxon>Mycobacteriales</taxon>
        <taxon>Nocardiaceae</taxon>
        <taxon>Rhodococcus</taxon>
    </lineage>
</organism>
<reference evidence="7 8" key="1">
    <citation type="journal article" date="2014" name="Genome Announc.">
        <title>Draft Genome Sequence of Propane- and Butane-Oxidizing Actinobacterium Rhodococcus ruber IEGM 231.</title>
        <authorList>
            <person name="Ivshina I.B."/>
            <person name="Kuyukina M.S."/>
            <person name="Krivoruchko A.V."/>
            <person name="Barbe V."/>
            <person name="Fischer C."/>
        </authorList>
    </citation>
    <scope>NUCLEOTIDE SEQUENCE [LARGE SCALE GENOMIC DNA]</scope>
</reference>
<dbReference type="PANTHER" id="PTHR30055">
    <property type="entry name" value="HTH-TYPE TRANSCRIPTIONAL REGULATOR RUTR"/>
    <property type="match status" value="1"/>
</dbReference>
<evidence type="ECO:0000313" key="7">
    <source>
        <dbReference type="EMBL" id="CDZ91493.1"/>
    </source>
</evidence>
<dbReference type="eggNOG" id="COG1309">
    <property type="taxonomic scope" value="Bacteria"/>
</dbReference>
<protein>
    <submittedName>
        <fullName evidence="7">TetR family transcriptional regulator</fullName>
    </submittedName>
</protein>
<accession>A0A098BRY0</accession>
<dbReference type="InterPro" id="IPR009057">
    <property type="entry name" value="Homeodomain-like_sf"/>
</dbReference>
<feature type="DNA-binding region" description="H-T-H motif" evidence="4">
    <location>
        <begin position="39"/>
        <end position="58"/>
    </location>
</feature>
<dbReference type="GO" id="GO:0000976">
    <property type="term" value="F:transcription cis-regulatory region binding"/>
    <property type="evidence" value="ECO:0007669"/>
    <property type="project" value="TreeGrafter"/>
</dbReference>
<evidence type="ECO:0000259" key="6">
    <source>
        <dbReference type="PROSITE" id="PS50977"/>
    </source>
</evidence>